<gene>
    <name evidence="1" type="ORF">J4573_41145</name>
</gene>
<protein>
    <submittedName>
        <fullName evidence="1">Uncharacterized protein</fullName>
    </submittedName>
</protein>
<dbReference type="EMBL" id="JAGEOJ010000021">
    <property type="protein sequence ID" value="MBO2453554.1"/>
    <property type="molecule type" value="Genomic_DNA"/>
</dbReference>
<dbReference type="Proteomes" id="UP000669179">
    <property type="component" value="Unassembled WGS sequence"/>
</dbReference>
<reference evidence="1" key="1">
    <citation type="submission" date="2021-03" db="EMBL/GenBank/DDBJ databases">
        <authorList>
            <person name="Kanchanasin P."/>
            <person name="Saeng-In P."/>
            <person name="Phongsopitanun W."/>
            <person name="Yuki M."/>
            <person name="Kudo T."/>
            <person name="Ohkuma M."/>
            <person name="Tanasupawat S."/>
        </authorList>
    </citation>
    <scope>NUCLEOTIDE SEQUENCE</scope>
    <source>
        <strain evidence="1">GKU 128</strain>
    </source>
</reference>
<proteinExistence type="predicted"/>
<name>A0A939PP64_9ACTN</name>
<dbReference type="AlphaFoldDB" id="A0A939PP64"/>
<organism evidence="1 2">
    <name type="scientific">Actinomadura barringtoniae</name>
    <dbReference type="NCBI Taxonomy" id="1427535"/>
    <lineage>
        <taxon>Bacteria</taxon>
        <taxon>Bacillati</taxon>
        <taxon>Actinomycetota</taxon>
        <taxon>Actinomycetes</taxon>
        <taxon>Streptosporangiales</taxon>
        <taxon>Thermomonosporaceae</taxon>
        <taxon>Actinomadura</taxon>
    </lineage>
</organism>
<dbReference type="RefSeq" id="WP_208261573.1">
    <property type="nucleotide sequence ID" value="NZ_JAGEOJ010000021.1"/>
</dbReference>
<evidence type="ECO:0000313" key="2">
    <source>
        <dbReference type="Proteomes" id="UP000669179"/>
    </source>
</evidence>
<sequence length="121" mass="13568">MKNPAKTTHRKTVKGSYKKIRVDTGGGAHDYRATAVRVGSYRGHKYVWAQVDAGRGGFPDRASLIWRYKGNGALYECPVYRGTGKGMHYSSAVDVRYANRVQVKFRDGWSSTIHYGPARNI</sequence>
<evidence type="ECO:0000313" key="1">
    <source>
        <dbReference type="EMBL" id="MBO2453554.1"/>
    </source>
</evidence>
<accession>A0A939PP64</accession>
<comment type="caution">
    <text evidence="1">The sequence shown here is derived from an EMBL/GenBank/DDBJ whole genome shotgun (WGS) entry which is preliminary data.</text>
</comment>
<keyword evidence="2" id="KW-1185">Reference proteome</keyword>